<dbReference type="PANTHER" id="PTHR22829">
    <property type="entry name" value="DEP DOMAIN PROTEIN"/>
    <property type="match status" value="1"/>
</dbReference>
<dbReference type="GO" id="GO:0023051">
    <property type="term" value="P:regulation of signaling"/>
    <property type="evidence" value="ECO:0007669"/>
    <property type="project" value="TreeGrafter"/>
</dbReference>
<dbReference type="GO" id="GO:0006979">
    <property type="term" value="P:response to oxidative stress"/>
    <property type="evidence" value="ECO:0007669"/>
    <property type="project" value="InterPro"/>
</dbReference>
<dbReference type="PANTHER" id="PTHR22829:SF16">
    <property type="entry name" value="PH DOMAIN-CONTAINING PROTEIN"/>
    <property type="match status" value="1"/>
</dbReference>
<dbReference type="SMART" id="SM00049">
    <property type="entry name" value="DEP"/>
    <property type="match status" value="1"/>
</dbReference>
<evidence type="ECO:0000256" key="1">
    <source>
        <dbReference type="ARBA" id="ARBA00006926"/>
    </source>
</evidence>
<feature type="domain" description="DEP" evidence="4">
    <location>
        <begin position="32"/>
        <end position="106"/>
    </location>
</feature>
<dbReference type="Pfam" id="PF00610">
    <property type="entry name" value="DEP"/>
    <property type="match status" value="1"/>
</dbReference>
<name>A0AA35SIV6_GEOBA</name>
<dbReference type="InterPro" id="IPR036249">
    <property type="entry name" value="Thioredoxin-like_sf"/>
</dbReference>
<dbReference type="InterPro" id="IPR000591">
    <property type="entry name" value="DEP_dom"/>
</dbReference>
<reference evidence="5" key="1">
    <citation type="submission" date="2023-03" db="EMBL/GenBank/DDBJ databases">
        <authorList>
            <person name="Steffen K."/>
            <person name="Cardenas P."/>
        </authorList>
    </citation>
    <scope>NUCLEOTIDE SEQUENCE</scope>
</reference>
<dbReference type="PROSITE" id="PS50186">
    <property type="entry name" value="DEP"/>
    <property type="match status" value="1"/>
</dbReference>
<evidence type="ECO:0000259" key="4">
    <source>
        <dbReference type="PROSITE" id="PS50186"/>
    </source>
</evidence>
<dbReference type="CDD" id="cd04371">
    <property type="entry name" value="DEP"/>
    <property type="match status" value="1"/>
</dbReference>
<dbReference type="Gene3D" id="1.10.10.10">
    <property type="entry name" value="Winged helix-like DNA-binding domain superfamily/Winged helix DNA-binding domain"/>
    <property type="match status" value="1"/>
</dbReference>
<proteinExistence type="inferred from homology"/>
<evidence type="ECO:0000256" key="3">
    <source>
        <dbReference type="ARBA" id="ARBA00023002"/>
    </source>
</evidence>
<dbReference type="SUPFAM" id="SSF52833">
    <property type="entry name" value="Thioredoxin-like"/>
    <property type="match status" value="1"/>
</dbReference>
<dbReference type="InterPro" id="IPR036388">
    <property type="entry name" value="WH-like_DNA-bd_sf"/>
</dbReference>
<dbReference type="GO" id="GO:0035556">
    <property type="term" value="P:intracellular signal transduction"/>
    <property type="evidence" value="ECO:0007669"/>
    <property type="project" value="InterPro"/>
</dbReference>
<comment type="similarity">
    <text evidence="1">Belongs to the glutathione peroxidase family.</text>
</comment>
<dbReference type="Gene3D" id="2.30.29.30">
    <property type="entry name" value="Pleckstrin-homology domain (PH domain)/Phosphotyrosine-binding domain (PTB)"/>
    <property type="match status" value="1"/>
</dbReference>
<accession>A0AA35SIV6</accession>
<dbReference type="InterPro" id="IPR051832">
    <property type="entry name" value="mTOR-Rac_regulators"/>
</dbReference>
<protein>
    <submittedName>
        <fullName evidence="5">DEP domain-containing mTOR-interacting protein</fullName>
    </submittedName>
</protein>
<organism evidence="5 6">
    <name type="scientific">Geodia barretti</name>
    <name type="common">Barrett's horny sponge</name>
    <dbReference type="NCBI Taxonomy" id="519541"/>
    <lineage>
        <taxon>Eukaryota</taxon>
        <taxon>Metazoa</taxon>
        <taxon>Porifera</taxon>
        <taxon>Demospongiae</taxon>
        <taxon>Heteroscleromorpha</taxon>
        <taxon>Tetractinellida</taxon>
        <taxon>Astrophorina</taxon>
        <taxon>Geodiidae</taxon>
        <taxon>Geodia</taxon>
    </lineage>
</organism>
<dbReference type="Gene3D" id="3.40.30.10">
    <property type="entry name" value="Glutaredoxin"/>
    <property type="match status" value="1"/>
</dbReference>
<dbReference type="InterPro" id="IPR000889">
    <property type="entry name" value="Glutathione_peroxidase"/>
</dbReference>
<dbReference type="SUPFAM" id="SSF50729">
    <property type="entry name" value="PH domain-like"/>
    <property type="match status" value="1"/>
</dbReference>
<dbReference type="InterPro" id="IPR011993">
    <property type="entry name" value="PH-like_dom_sf"/>
</dbReference>
<sequence length="276" mass="31151">MAHCGCAPPNKMTEQRMEDLKKAQALAELIRYSGDLSIKDRTYRLRTYKNCFIASDLVDCLIRMREASSRQEAVIVGQLLLSTDYIHHVVDGHHFEDGYLFFRFRQDDRPGLAIEGPSAVFLEGQEGSVANILHKRRALTGWIQYFFVLTPVKRVLYQFRTQLDSSPLSCWSMKGVKVQPALPRAVGGKYLLQFIFPDSSQKDLVLGADSSDIQLAWLQTLDGLGVEVLSSTNEEEEQIRNATSIFEFQAKTIDGESVSLEKYRGHVTLIVNVASQ</sequence>
<dbReference type="Proteomes" id="UP001174909">
    <property type="component" value="Unassembled WGS sequence"/>
</dbReference>
<evidence type="ECO:0000313" key="5">
    <source>
        <dbReference type="EMBL" id="CAI8030419.1"/>
    </source>
</evidence>
<dbReference type="PROSITE" id="PS51355">
    <property type="entry name" value="GLUTATHIONE_PEROXID_3"/>
    <property type="match status" value="1"/>
</dbReference>
<dbReference type="InterPro" id="IPR036390">
    <property type="entry name" value="WH_DNA-bd_sf"/>
</dbReference>
<keyword evidence="2" id="KW-0575">Peroxidase</keyword>
<keyword evidence="3" id="KW-0560">Oxidoreductase</keyword>
<dbReference type="SUPFAM" id="SSF46785">
    <property type="entry name" value="Winged helix' DNA-binding domain"/>
    <property type="match status" value="1"/>
</dbReference>
<evidence type="ECO:0000313" key="6">
    <source>
        <dbReference type="Proteomes" id="UP001174909"/>
    </source>
</evidence>
<keyword evidence="6" id="KW-1185">Reference proteome</keyword>
<dbReference type="AlphaFoldDB" id="A0AA35SIV6"/>
<dbReference type="GO" id="GO:0004601">
    <property type="term" value="F:peroxidase activity"/>
    <property type="evidence" value="ECO:0007669"/>
    <property type="project" value="UniProtKB-KW"/>
</dbReference>
<evidence type="ECO:0000256" key="2">
    <source>
        <dbReference type="ARBA" id="ARBA00022559"/>
    </source>
</evidence>
<gene>
    <name evidence="5" type="ORF">GBAR_LOCUS17258</name>
</gene>
<dbReference type="Pfam" id="PF00255">
    <property type="entry name" value="GSHPx"/>
    <property type="match status" value="1"/>
</dbReference>
<comment type="caution">
    <text evidence="5">The sequence shown here is derived from an EMBL/GenBank/DDBJ whole genome shotgun (WGS) entry which is preliminary data.</text>
</comment>
<dbReference type="EMBL" id="CASHTH010002481">
    <property type="protein sequence ID" value="CAI8030419.1"/>
    <property type="molecule type" value="Genomic_DNA"/>
</dbReference>